<evidence type="ECO:0000256" key="10">
    <source>
        <dbReference type="NCBIfam" id="TIGR00215"/>
    </source>
</evidence>
<organism evidence="11 12">
    <name type="scientific">Campylobacter majalis</name>
    <dbReference type="NCBI Taxonomy" id="2790656"/>
    <lineage>
        <taxon>Bacteria</taxon>
        <taxon>Pseudomonadati</taxon>
        <taxon>Campylobacterota</taxon>
        <taxon>Epsilonproteobacteria</taxon>
        <taxon>Campylobacterales</taxon>
        <taxon>Campylobacteraceae</taxon>
        <taxon>Campylobacter</taxon>
    </lineage>
</organism>
<evidence type="ECO:0000256" key="8">
    <source>
        <dbReference type="ARBA" id="ARBA00023098"/>
    </source>
</evidence>
<dbReference type="EC" id="2.4.1.182" evidence="2 10"/>
<evidence type="ECO:0000256" key="9">
    <source>
        <dbReference type="ARBA" id="ARBA00048975"/>
    </source>
</evidence>
<evidence type="ECO:0000256" key="1">
    <source>
        <dbReference type="ARBA" id="ARBA00002056"/>
    </source>
</evidence>
<comment type="caution">
    <text evidence="11">The sequence shown here is derived from an EMBL/GenBank/DDBJ whole genome shotgun (WGS) entry which is preliminary data.</text>
</comment>
<dbReference type="InterPro" id="IPR003835">
    <property type="entry name" value="Glyco_trans_19"/>
</dbReference>
<keyword evidence="7 11" id="KW-0808">Transferase</keyword>
<comment type="function">
    <text evidence="1">Condensation of UDP-2,3-diacylglucosamine and 2,3-diacylglucosamine-1-phosphate to form lipid A disaccharide, a precursor of lipid A, a phosphorylated glycolipid that anchors the lipopolysaccharide to the outer membrane of the cell.</text>
</comment>
<evidence type="ECO:0000256" key="2">
    <source>
        <dbReference type="ARBA" id="ARBA00012687"/>
    </source>
</evidence>
<dbReference type="EMBL" id="CAJHOF010000014">
    <property type="protein sequence ID" value="CAD7289277.1"/>
    <property type="molecule type" value="Genomic_DNA"/>
</dbReference>
<evidence type="ECO:0000313" key="12">
    <source>
        <dbReference type="Proteomes" id="UP000789803"/>
    </source>
</evidence>
<dbReference type="SUPFAM" id="SSF53756">
    <property type="entry name" value="UDP-Glycosyltransferase/glycogen phosphorylase"/>
    <property type="match status" value="1"/>
</dbReference>
<comment type="catalytic activity">
    <reaction evidence="9">
        <text>a lipid X + a UDP-2-N,3-O-bis[(3R)-3-hydroxyacyl]-alpha-D-glucosamine = a lipid A disaccharide + UDP + H(+)</text>
        <dbReference type="Rhea" id="RHEA:67828"/>
        <dbReference type="ChEBI" id="CHEBI:15378"/>
        <dbReference type="ChEBI" id="CHEBI:58223"/>
        <dbReference type="ChEBI" id="CHEBI:137748"/>
        <dbReference type="ChEBI" id="CHEBI:176338"/>
        <dbReference type="ChEBI" id="CHEBI:176343"/>
        <dbReference type="EC" id="2.4.1.182"/>
    </reaction>
</comment>
<evidence type="ECO:0000256" key="4">
    <source>
        <dbReference type="ARBA" id="ARBA00022516"/>
    </source>
</evidence>
<reference evidence="11 12" key="1">
    <citation type="submission" date="2020-11" db="EMBL/GenBank/DDBJ databases">
        <authorList>
            <person name="Peeters C."/>
        </authorList>
    </citation>
    <scope>NUCLEOTIDE SEQUENCE [LARGE SCALE GENOMIC DNA]</scope>
    <source>
        <strain evidence="11 12">LMG 7974</strain>
    </source>
</reference>
<proteinExistence type="predicted"/>
<dbReference type="PANTHER" id="PTHR30372">
    <property type="entry name" value="LIPID-A-DISACCHARIDE SYNTHASE"/>
    <property type="match status" value="1"/>
</dbReference>
<keyword evidence="4" id="KW-0444">Lipid biosynthesis</keyword>
<evidence type="ECO:0000313" key="11">
    <source>
        <dbReference type="EMBL" id="CAD7289277.1"/>
    </source>
</evidence>
<gene>
    <name evidence="11" type="primary">lpxB</name>
    <name evidence="11" type="ORF">LMG7974_01438</name>
</gene>
<sequence length="348" mass="38812">MGKILISSLEPSANLHLAEILKHLSKNDEIMGIFDERFGTPFMKSSEFSAMGFIGVARLYLKAKKAITHMTQLAKKADAVLLIDSPAFNLPLAKAIKNANIKTPITYYILPKAWAWRPSRAKKVQKFCDNLASIFPFEKDIYPSSIYVGNPLLDELKFQKTSFKESGKIAFLPGSRKAEISSLMPIYRDVAKQIKDKQKLLVVPPFLTNNIDEIYGDVSDFVIVHDTPKALYESEFAFICSGTATLEAALIGTAFVLCFKAKAIDICIARQLVSVKHAGLANIIFDFTGQDALHTELIQEQVTPKALLDDYYNCDKEKFLKSCINLREYLGSGSSKNVAEILKNNKLL</sequence>
<dbReference type="PANTHER" id="PTHR30372:SF4">
    <property type="entry name" value="LIPID-A-DISACCHARIDE SYNTHASE, MITOCHONDRIAL-RELATED"/>
    <property type="match status" value="1"/>
</dbReference>
<dbReference type="Proteomes" id="UP000789803">
    <property type="component" value="Unassembled WGS sequence"/>
</dbReference>
<keyword evidence="12" id="KW-1185">Reference proteome</keyword>
<dbReference type="GO" id="GO:0008915">
    <property type="term" value="F:lipid-A-disaccharide synthase activity"/>
    <property type="evidence" value="ECO:0007669"/>
    <property type="project" value="UniProtKB-EC"/>
</dbReference>
<protein>
    <recommendedName>
        <fullName evidence="3 10">Lipid-A-disaccharide synthase</fullName>
        <ecNumber evidence="2 10">2.4.1.182</ecNumber>
    </recommendedName>
</protein>
<evidence type="ECO:0000256" key="7">
    <source>
        <dbReference type="ARBA" id="ARBA00022679"/>
    </source>
</evidence>
<keyword evidence="8" id="KW-0443">Lipid metabolism</keyword>
<name>A0ABN7K9X6_9BACT</name>
<dbReference type="NCBIfam" id="TIGR00215">
    <property type="entry name" value="lpxB"/>
    <property type="match status" value="1"/>
</dbReference>
<keyword evidence="6 11" id="KW-0328">Glycosyltransferase</keyword>
<keyword evidence="5" id="KW-0441">Lipid A biosynthesis</keyword>
<accession>A0ABN7K9X6</accession>
<dbReference type="Pfam" id="PF02684">
    <property type="entry name" value="LpxB"/>
    <property type="match status" value="1"/>
</dbReference>
<evidence type="ECO:0000256" key="3">
    <source>
        <dbReference type="ARBA" id="ARBA00020902"/>
    </source>
</evidence>
<dbReference type="RefSeq" id="WP_229933226.1">
    <property type="nucleotide sequence ID" value="NZ_CAJHOF010000014.1"/>
</dbReference>
<evidence type="ECO:0000256" key="6">
    <source>
        <dbReference type="ARBA" id="ARBA00022676"/>
    </source>
</evidence>
<evidence type="ECO:0000256" key="5">
    <source>
        <dbReference type="ARBA" id="ARBA00022556"/>
    </source>
</evidence>